<dbReference type="Pfam" id="PF13098">
    <property type="entry name" value="Thioredoxin_2"/>
    <property type="match status" value="1"/>
</dbReference>
<dbReference type="PANTHER" id="PTHR15337">
    <property type="entry name" value="ANTERIOR GRADIENT PROTEIN-RELATED"/>
    <property type="match status" value="1"/>
</dbReference>
<dbReference type="Proteomes" id="UP001596405">
    <property type="component" value="Unassembled WGS sequence"/>
</dbReference>
<dbReference type="InterPro" id="IPR017937">
    <property type="entry name" value="Thioredoxin_CS"/>
</dbReference>
<dbReference type="InterPro" id="IPR013766">
    <property type="entry name" value="Thioredoxin_domain"/>
</dbReference>
<reference evidence="5" key="1">
    <citation type="journal article" date="2019" name="Int. J. Syst. Evol. Microbiol.">
        <title>The Global Catalogue of Microorganisms (GCM) 10K type strain sequencing project: providing services to taxonomists for standard genome sequencing and annotation.</title>
        <authorList>
            <consortium name="The Broad Institute Genomics Platform"/>
            <consortium name="The Broad Institute Genome Sequencing Center for Infectious Disease"/>
            <person name="Wu L."/>
            <person name="Ma J."/>
        </authorList>
    </citation>
    <scope>NUCLEOTIDE SEQUENCE [LARGE SCALE GENOMIC DNA]</scope>
    <source>
        <strain evidence="5">CGMCC 4.7393</strain>
    </source>
</reference>
<gene>
    <name evidence="4" type="ORF">ACFQHR_19800</name>
</gene>
<dbReference type="PROSITE" id="PS00194">
    <property type="entry name" value="THIOREDOXIN_1"/>
    <property type="match status" value="1"/>
</dbReference>
<dbReference type="RefSeq" id="WP_066622158.1">
    <property type="nucleotide sequence ID" value="NZ_JBHSYQ010000016.1"/>
</dbReference>
<dbReference type="InterPro" id="IPR036249">
    <property type="entry name" value="Thioredoxin-like_sf"/>
</dbReference>
<evidence type="ECO:0000256" key="2">
    <source>
        <dbReference type="ARBA" id="ARBA00023284"/>
    </source>
</evidence>
<dbReference type="EMBL" id="JBHSYQ010000016">
    <property type="protein sequence ID" value="MFC6999890.1"/>
    <property type="molecule type" value="Genomic_DNA"/>
</dbReference>
<feature type="domain" description="Thioredoxin" evidence="3">
    <location>
        <begin position="1"/>
        <end position="149"/>
    </location>
</feature>
<evidence type="ECO:0000259" key="3">
    <source>
        <dbReference type="PROSITE" id="PS51352"/>
    </source>
</evidence>
<keyword evidence="1" id="KW-0732">Signal</keyword>
<name>A0ABW2DQ41_9BACT</name>
<accession>A0ABW2DQ41</accession>
<keyword evidence="5" id="KW-1185">Reference proteome</keyword>
<dbReference type="PROSITE" id="PS51352">
    <property type="entry name" value="THIOREDOXIN_2"/>
    <property type="match status" value="1"/>
</dbReference>
<dbReference type="InterPro" id="IPR051099">
    <property type="entry name" value="AGR/TXD"/>
</dbReference>
<dbReference type="InterPro" id="IPR012336">
    <property type="entry name" value="Thioredoxin-like_fold"/>
</dbReference>
<proteinExistence type="predicted"/>
<organism evidence="4 5">
    <name type="scientific">Rufibacter roseus</name>
    <dbReference type="NCBI Taxonomy" id="1567108"/>
    <lineage>
        <taxon>Bacteria</taxon>
        <taxon>Pseudomonadati</taxon>
        <taxon>Bacteroidota</taxon>
        <taxon>Cytophagia</taxon>
        <taxon>Cytophagales</taxon>
        <taxon>Hymenobacteraceae</taxon>
        <taxon>Rufibacter</taxon>
    </lineage>
</organism>
<comment type="caution">
    <text evidence="4">The sequence shown here is derived from an EMBL/GenBank/DDBJ whole genome shotgun (WGS) entry which is preliminary data.</text>
</comment>
<protein>
    <submittedName>
        <fullName evidence="4">Thioredoxin family protein</fullName>
    </submittedName>
</protein>
<dbReference type="PANTHER" id="PTHR15337:SF11">
    <property type="entry name" value="THIOREDOXIN DOMAIN-CONTAINING PROTEIN"/>
    <property type="match status" value="1"/>
</dbReference>
<evidence type="ECO:0000256" key="1">
    <source>
        <dbReference type="ARBA" id="ARBA00022729"/>
    </source>
</evidence>
<sequence>MTFRENSSEAELANLDNKPALQWLTLEEALVKSKQHPKKILIDVYTDWCGYCKKMDKQVYQNVAVVDKLNRDFYVVKLNAESRQPITINGTTYRFKPEYKAHELAVALLQGELSYPSTVFLNEQQQVMQRVAGYIPPKDFLQGLEYIATQK</sequence>
<keyword evidence="2" id="KW-0676">Redox-active center</keyword>
<evidence type="ECO:0000313" key="5">
    <source>
        <dbReference type="Proteomes" id="UP001596405"/>
    </source>
</evidence>
<dbReference type="Gene3D" id="3.40.30.10">
    <property type="entry name" value="Glutaredoxin"/>
    <property type="match status" value="1"/>
</dbReference>
<evidence type="ECO:0000313" key="4">
    <source>
        <dbReference type="EMBL" id="MFC6999890.1"/>
    </source>
</evidence>
<dbReference type="SUPFAM" id="SSF52833">
    <property type="entry name" value="Thioredoxin-like"/>
    <property type="match status" value="1"/>
</dbReference>